<dbReference type="OrthoDB" id="4941530at2"/>
<dbReference type="InterPro" id="IPR032710">
    <property type="entry name" value="NTF2-like_dom_sf"/>
</dbReference>
<dbReference type="AlphaFoldDB" id="A0A4S8NI98"/>
<gene>
    <name evidence="2" type="ORF">E9934_09035</name>
</gene>
<dbReference type="Proteomes" id="UP000307087">
    <property type="component" value="Unassembled WGS sequence"/>
</dbReference>
<name>A0A4S8NI98_9ACTN</name>
<evidence type="ECO:0000313" key="3">
    <source>
        <dbReference type="Proteomes" id="UP000307087"/>
    </source>
</evidence>
<feature type="domain" description="SnoaL-like" evidence="1">
    <location>
        <begin position="17"/>
        <end position="137"/>
    </location>
</feature>
<dbReference type="InterPro" id="IPR037401">
    <property type="entry name" value="SnoaL-like"/>
</dbReference>
<proteinExistence type="predicted"/>
<dbReference type="Gene3D" id="3.10.450.50">
    <property type="match status" value="1"/>
</dbReference>
<comment type="caution">
    <text evidence="2">The sequence shown here is derived from an EMBL/GenBank/DDBJ whole genome shotgun (WGS) entry which is preliminary data.</text>
</comment>
<accession>A0A4S8NI98</accession>
<reference evidence="2 3" key="1">
    <citation type="journal article" date="2009" name="Int. J. Syst. Evol. Microbiol.">
        <title>Nocardioides caeni sp. nov., isolated from wastewater.</title>
        <authorList>
            <person name="Yoon J.H."/>
            <person name="Kang S.J."/>
            <person name="Park S."/>
            <person name="Kim W."/>
            <person name="Oh T.K."/>
        </authorList>
    </citation>
    <scope>NUCLEOTIDE SEQUENCE [LARGE SCALE GENOMIC DNA]</scope>
    <source>
        <strain evidence="2 3">DSM 23134</strain>
    </source>
</reference>
<protein>
    <submittedName>
        <fullName evidence="2">Nuclear transport factor 2 family protein</fullName>
    </submittedName>
</protein>
<dbReference type="SUPFAM" id="SSF54427">
    <property type="entry name" value="NTF2-like"/>
    <property type="match status" value="1"/>
</dbReference>
<evidence type="ECO:0000313" key="2">
    <source>
        <dbReference type="EMBL" id="THV14779.1"/>
    </source>
</evidence>
<sequence>MLERDLETEDLARAAVERLRVTEVMTAYGLACDERDGTTLEQLFHPDATASYDVDGDLVGGPAIARWVPGATAHLRWQQHSLRPMRVEVAGDHATAVAYLTSHQVSFDEPGVTMMMNSRYDMELQCVDGAWRIRSLRLVVGTIEHRPVTLGSLVPDHRTEATHV</sequence>
<keyword evidence="3" id="KW-1185">Reference proteome</keyword>
<dbReference type="RefSeq" id="WP_136562541.1">
    <property type="nucleotide sequence ID" value="NZ_STGW01000004.1"/>
</dbReference>
<evidence type="ECO:0000259" key="1">
    <source>
        <dbReference type="Pfam" id="PF13577"/>
    </source>
</evidence>
<organism evidence="2 3">
    <name type="scientific">Nocardioides caeni</name>
    <dbReference type="NCBI Taxonomy" id="574700"/>
    <lineage>
        <taxon>Bacteria</taxon>
        <taxon>Bacillati</taxon>
        <taxon>Actinomycetota</taxon>
        <taxon>Actinomycetes</taxon>
        <taxon>Propionibacteriales</taxon>
        <taxon>Nocardioidaceae</taxon>
        <taxon>Nocardioides</taxon>
    </lineage>
</organism>
<dbReference type="Pfam" id="PF13577">
    <property type="entry name" value="SnoaL_4"/>
    <property type="match status" value="1"/>
</dbReference>
<dbReference type="EMBL" id="STGW01000004">
    <property type="protein sequence ID" value="THV14779.1"/>
    <property type="molecule type" value="Genomic_DNA"/>
</dbReference>